<dbReference type="Proteomes" id="UP000799302">
    <property type="component" value="Unassembled WGS sequence"/>
</dbReference>
<feature type="domain" description="DUF8212" evidence="2">
    <location>
        <begin position="218"/>
        <end position="246"/>
    </location>
</feature>
<accession>A0A6A6TW64</accession>
<reference evidence="3" key="1">
    <citation type="journal article" date="2020" name="Stud. Mycol.">
        <title>101 Dothideomycetes genomes: a test case for predicting lifestyles and emergence of pathogens.</title>
        <authorList>
            <person name="Haridas S."/>
            <person name="Albert R."/>
            <person name="Binder M."/>
            <person name="Bloem J."/>
            <person name="Labutti K."/>
            <person name="Salamov A."/>
            <person name="Andreopoulos B."/>
            <person name="Baker S."/>
            <person name="Barry K."/>
            <person name="Bills G."/>
            <person name="Bluhm B."/>
            <person name="Cannon C."/>
            <person name="Castanera R."/>
            <person name="Culley D."/>
            <person name="Daum C."/>
            <person name="Ezra D."/>
            <person name="Gonzalez J."/>
            <person name="Henrissat B."/>
            <person name="Kuo A."/>
            <person name="Liang C."/>
            <person name="Lipzen A."/>
            <person name="Lutzoni F."/>
            <person name="Magnuson J."/>
            <person name="Mondo S."/>
            <person name="Nolan M."/>
            <person name="Ohm R."/>
            <person name="Pangilinan J."/>
            <person name="Park H.-J."/>
            <person name="Ramirez L."/>
            <person name="Alfaro M."/>
            <person name="Sun H."/>
            <person name="Tritt A."/>
            <person name="Yoshinaga Y."/>
            <person name="Zwiers L.-H."/>
            <person name="Turgeon B."/>
            <person name="Goodwin S."/>
            <person name="Spatafora J."/>
            <person name="Crous P."/>
            <person name="Grigoriev I."/>
        </authorList>
    </citation>
    <scope>NUCLEOTIDE SEQUENCE</scope>
    <source>
        <strain evidence="3">CBS 115976</strain>
    </source>
</reference>
<dbReference type="Pfam" id="PF06985">
    <property type="entry name" value="HET"/>
    <property type="match status" value="1"/>
</dbReference>
<feature type="domain" description="Heterokaryon incompatibility" evidence="1">
    <location>
        <begin position="22"/>
        <end position="104"/>
    </location>
</feature>
<organism evidence="3 4">
    <name type="scientific">Microthyrium microscopicum</name>
    <dbReference type="NCBI Taxonomy" id="703497"/>
    <lineage>
        <taxon>Eukaryota</taxon>
        <taxon>Fungi</taxon>
        <taxon>Dikarya</taxon>
        <taxon>Ascomycota</taxon>
        <taxon>Pezizomycotina</taxon>
        <taxon>Dothideomycetes</taxon>
        <taxon>Dothideomycetes incertae sedis</taxon>
        <taxon>Microthyriales</taxon>
        <taxon>Microthyriaceae</taxon>
        <taxon>Microthyrium</taxon>
    </lineage>
</organism>
<dbReference type="PANTHER" id="PTHR10622:SF10">
    <property type="entry name" value="HET DOMAIN-CONTAINING PROTEIN"/>
    <property type="match status" value="1"/>
</dbReference>
<evidence type="ECO:0000259" key="1">
    <source>
        <dbReference type="Pfam" id="PF06985"/>
    </source>
</evidence>
<evidence type="ECO:0000259" key="2">
    <source>
        <dbReference type="Pfam" id="PF26640"/>
    </source>
</evidence>
<evidence type="ECO:0000313" key="4">
    <source>
        <dbReference type="Proteomes" id="UP000799302"/>
    </source>
</evidence>
<dbReference type="InterPro" id="IPR010730">
    <property type="entry name" value="HET"/>
</dbReference>
<gene>
    <name evidence="3" type="ORF">BT63DRAFT_434837</name>
</gene>
<dbReference type="Pfam" id="PF26640">
    <property type="entry name" value="DUF8212"/>
    <property type="match status" value="1"/>
</dbReference>
<proteinExistence type="predicted"/>
<dbReference type="EMBL" id="MU004243">
    <property type="protein sequence ID" value="KAF2664299.1"/>
    <property type="molecule type" value="Genomic_DNA"/>
</dbReference>
<dbReference type="PANTHER" id="PTHR10622">
    <property type="entry name" value="HET DOMAIN-CONTAINING PROTEIN"/>
    <property type="match status" value="1"/>
</dbReference>
<name>A0A6A6TW64_9PEZI</name>
<keyword evidence="4" id="KW-1185">Reference proteome</keyword>
<evidence type="ECO:0000313" key="3">
    <source>
        <dbReference type="EMBL" id="KAF2664299.1"/>
    </source>
</evidence>
<protein>
    <submittedName>
        <fullName evidence="3">HET-domain-containing protein</fullName>
    </submittedName>
</protein>
<sequence>MRLLHTTNLRVQEFVDADIPSYAILSHTWGEEESGSFSKRKSFPKLQGACQRAVQDSLEWIWIDTCTIDKTSSADLSEAINSMYTYYAESKICYAHLADIDGNTIPYHYDTENYLKTSRWFTRGWTLQELIAPRDLIFFDQKWVELERRWGLSRILTKITGIPEKVLCGESPFQCNVAQRMSWAANRVTTRKEDVAYCLMGLFEVSMPPLYGEGAEEAFLRLQEEILKRSADQTIFLWTAAHEPLNSGLLASSPQAFYSLSIPNSGCATR</sequence>
<dbReference type="AlphaFoldDB" id="A0A6A6TW64"/>
<dbReference type="OrthoDB" id="20872at2759"/>
<dbReference type="InterPro" id="IPR058525">
    <property type="entry name" value="DUF8212"/>
</dbReference>